<evidence type="ECO:0000313" key="2">
    <source>
        <dbReference type="Proteomes" id="UP001054945"/>
    </source>
</evidence>
<keyword evidence="2" id="KW-1185">Reference proteome</keyword>
<comment type="caution">
    <text evidence="1">The sequence shown here is derived from an EMBL/GenBank/DDBJ whole genome shotgun (WGS) entry which is preliminary data.</text>
</comment>
<proteinExistence type="predicted"/>
<dbReference type="EMBL" id="BPLR01006780">
    <property type="protein sequence ID" value="GIY12382.1"/>
    <property type="molecule type" value="Genomic_DNA"/>
</dbReference>
<organism evidence="1 2">
    <name type="scientific">Caerostris extrusa</name>
    <name type="common">Bark spider</name>
    <name type="synonym">Caerostris bankana</name>
    <dbReference type="NCBI Taxonomy" id="172846"/>
    <lineage>
        <taxon>Eukaryota</taxon>
        <taxon>Metazoa</taxon>
        <taxon>Ecdysozoa</taxon>
        <taxon>Arthropoda</taxon>
        <taxon>Chelicerata</taxon>
        <taxon>Arachnida</taxon>
        <taxon>Araneae</taxon>
        <taxon>Araneomorphae</taxon>
        <taxon>Entelegynae</taxon>
        <taxon>Araneoidea</taxon>
        <taxon>Araneidae</taxon>
        <taxon>Caerostris</taxon>
    </lineage>
</organism>
<dbReference type="InterPro" id="IPR038542">
    <property type="entry name" value="Spidroin_C_sf"/>
</dbReference>
<name>A0AAV4QSZ5_CAEEX</name>
<gene>
    <name evidence="1" type="ORF">CEXT_513001</name>
</gene>
<evidence type="ECO:0000313" key="1">
    <source>
        <dbReference type="EMBL" id="GIY12382.1"/>
    </source>
</evidence>
<dbReference type="AlphaFoldDB" id="A0AAV4QSZ5"/>
<dbReference type="Proteomes" id="UP001054945">
    <property type="component" value="Unassembled WGS sequence"/>
</dbReference>
<protein>
    <submittedName>
        <fullName evidence="1">Uncharacterized protein</fullName>
    </submittedName>
</protein>
<dbReference type="Gene3D" id="1.10.10.1350">
    <property type="entry name" value="Spidroin domain, C-terminal domain"/>
    <property type="match status" value="1"/>
</dbReference>
<sequence>MNIDSFVQDLTIGFSQLIQDYPALNPQTAFIQSLLEGIVALMCVINGSYISALDLWSSSSEIIDMKEAFSNLLQGQILQ</sequence>
<accession>A0AAV4QSZ5</accession>
<reference evidence="1 2" key="1">
    <citation type="submission" date="2021-06" db="EMBL/GenBank/DDBJ databases">
        <title>Caerostris extrusa draft genome.</title>
        <authorList>
            <person name="Kono N."/>
            <person name="Arakawa K."/>
        </authorList>
    </citation>
    <scope>NUCLEOTIDE SEQUENCE [LARGE SCALE GENOMIC DNA]</scope>
</reference>